<reference evidence="1 2" key="1">
    <citation type="submission" date="2019-09" db="EMBL/GenBank/DDBJ databases">
        <title>In-depth cultivation of the pig gut microbiome towards novel bacterial diversity and tailored functional studies.</title>
        <authorList>
            <person name="Wylensek D."/>
            <person name="Hitch T.C.A."/>
            <person name="Clavel T."/>
        </authorList>
    </citation>
    <scope>NUCLEOTIDE SEQUENCE [LARGE SCALE GENOMIC DNA]</scope>
    <source>
        <strain evidence="1 2">WCA3-693-APC-4?</strain>
    </source>
</reference>
<dbReference type="InterPro" id="IPR036390">
    <property type="entry name" value="WH_DNA-bd_sf"/>
</dbReference>
<keyword evidence="2" id="KW-1185">Reference proteome</keyword>
<evidence type="ECO:0000313" key="2">
    <source>
        <dbReference type="Proteomes" id="UP000469523"/>
    </source>
</evidence>
<dbReference type="SUPFAM" id="SSF46785">
    <property type="entry name" value="Winged helix' DNA-binding domain"/>
    <property type="match status" value="1"/>
</dbReference>
<organism evidence="1 2">
    <name type="scientific">Tissierella pigra</name>
    <dbReference type="NCBI Taxonomy" id="2607614"/>
    <lineage>
        <taxon>Bacteria</taxon>
        <taxon>Bacillati</taxon>
        <taxon>Bacillota</taxon>
        <taxon>Tissierellia</taxon>
        <taxon>Tissierellales</taxon>
        <taxon>Tissierellaceae</taxon>
        <taxon>Tissierella</taxon>
    </lineage>
</organism>
<proteinExistence type="predicted"/>
<sequence>MGVGNMSNNFNDKLDYHIKATIFLNDSIFGPGIAKIMELVKDTNSLSEAYRIMGLSSSKGWKIIKKAEESLGFPLFITTRGGSGGGKSQLSKEGEELLNKYETFISKLNIEGDRLFKEIFLDSK</sequence>
<dbReference type="InterPro" id="IPR036388">
    <property type="entry name" value="WH-like_DNA-bd_sf"/>
</dbReference>
<dbReference type="Proteomes" id="UP000469523">
    <property type="component" value="Unassembled WGS sequence"/>
</dbReference>
<name>A0A6N7XPJ5_9FIRM</name>
<comment type="caution">
    <text evidence="1">The sequence shown here is derived from an EMBL/GenBank/DDBJ whole genome shotgun (WGS) entry which is preliminary data.</text>
</comment>
<gene>
    <name evidence="1" type="ORF">FYJ83_14870</name>
</gene>
<dbReference type="AlphaFoldDB" id="A0A6N7XPJ5"/>
<dbReference type="InterPro" id="IPR051815">
    <property type="entry name" value="Molybdate_resp_trans_reg"/>
</dbReference>
<evidence type="ECO:0000313" key="1">
    <source>
        <dbReference type="EMBL" id="MSU02742.1"/>
    </source>
</evidence>
<dbReference type="Gene3D" id="1.10.10.10">
    <property type="entry name" value="Winged helix-like DNA-binding domain superfamily/Winged helix DNA-binding domain"/>
    <property type="match status" value="1"/>
</dbReference>
<protein>
    <submittedName>
        <fullName evidence="1">LysR family transcriptional regulator</fullName>
    </submittedName>
</protein>
<accession>A0A6N7XPJ5</accession>
<dbReference type="EMBL" id="VUNQ01000042">
    <property type="protein sequence ID" value="MSU02742.1"/>
    <property type="molecule type" value="Genomic_DNA"/>
</dbReference>
<dbReference type="PANTHER" id="PTHR30432">
    <property type="entry name" value="TRANSCRIPTIONAL REGULATOR MODE"/>
    <property type="match status" value="1"/>
</dbReference>
<dbReference type="PANTHER" id="PTHR30432:SF1">
    <property type="entry name" value="DNA-BINDING TRANSCRIPTIONAL DUAL REGULATOR MODE"/>
    <property type="match status" value="1"/>
</dbReference>